<dbReference type="AlphaFoldDB" id="A0A9D4V0X8"/>
<keyword evidence="5" id="KW-0687">Ribonucleoprotein</keyword>
<name>A0A9D4V0X8_ADICA</name>
<sequence length="267" mass="29449">MLGSLKKHLKHLNSPRHSMLDTAASKLVMDPYPLKRVCVSLVPPKICAGSSSSLGGDFAPKPSAGPHKTRECLPMVVSLRNRLKYTLTYREVVAIALQRLISLDGNVRMDKCYLAGFMDVVSIAKTGENFHLLYDSKGRFTLHSTSVEESKYKLCKVRDASFGEKEIPNITTFDRCTIRNPDPLIKANDTIKIEIKTGKHHEKHKGSFEVVHVQDAIGQVLATPLGNVFTIGKGSKPWMTLPRGKGIKLFIVEEAKKKEGALKGAVA</sequence>
<dbReference type="Gene3D" id="2.30.30.30">
    <property type="match status" value="1"/>
</dbReference>
<dbReference type="GO" id="GO:0006412">
    <property type="term" value="P:translation"/>
    <property type="evidence" value="ECO:0007669"/>
    <property type="project" value="InterPro"/>
</dbReference>
<evidence type="ECO:0000256" key="5">
    <source>
        <dbReference type="ARBA" id="ARBA00023274"/>
    </source>
</evidence>
<feature type="domain" description="Small ribosomal subunit protein eS4 C-terminal" evidence="7">
    <location>
        <begin position="215"/>
        <end position="259"/>
    </location>
</feature>
<evidence type="ECO:0000259" key="7">
    <source>
        <dbReference type="Pfam" id="PF16121"/>
    </source>
</evidence>
<dbReference type="InterPro" id="IPR014722">
    <property type="entry name" value="Rib_uL2_dom2"/>
</dbReference>
<keyword evidence="9" id="KW-1185">Reference proteome</keyword>
<evidence type="ECO:0000256" key="3">
    <source>
        <dbReference type="ARBA" id="ARBA00022884"/>
    </source>
</evidence>
<protein>
    <recommendedName>
        <fullName evidence="10">40S ribosomal protein S4</fullName>
    </recommendedName>
</protein>
<dbReference type="CDD" id="cd06087">
    <property type="entry name" value="KOW_RPS4"/>
    <property type="match status" value="1"/>
</dbReference>
<feature type="domain" description="Small ribosomal subunit protein eS4 central region" evidence="6">
    <location>
        <begin position="126"/>
        <end position="199"/>
    </location>
</feature>
<evidence type="ECO:0000313" key="8">
    <source>
        <dbReference type="EMBL" id="KAI5077569.1"/>
    </source>
</evidence>
<dbReference type="EMBL" id="JABFUD020000007">
    <property type="protein sequence ID" value="KAI5077569.1"/>
    <property type="molecule type" value="Genomic_DNA"/>
</dbReference>
<dbReference type="GO" id="GO:0022627">
    <property type="term" value="C:cytosolic small ribosomal subunit"/>
    <property type="evidence" value="ECO:0007669"/>
    <property type="project" value="TreeGrafter"/>
</dbReference>
<reference evidence="8" key="1">
    <citation type="submission" date="2021-01" db="EMBL/GenBank/DDBJ databases">
        <title>Adiantum capillus-veneris genome.</title>
        <authorList>
            <person name="Fang Y."/>
            <person name="Liao Q."/>
        </authorList>
    </citation>
    <scope>NUCLEOTIDE SEQUENCE</scope>
    <source>
        <strain evidence="8">H3</strain>
        <tissue evidence="8">Leaf</tissue>
    </source>
</reference>
<dbReference type="InterPro" id="IPR000876">
    <property type="entry name" value="Ribosomal_eS4"/>
</dbReference>
<keyword evidence="4" id="KW-0689">Ribosomal protein</keyword>
<dbReference type="GO" id="GO:0019843">
    <property type="term" value="F:rRNA binding"/>
    <property type="evidence" value="ECO:0007669"/>
    <property type="project" value="UniProtKB-KW"/>
</dbReference>
<dbReference type="FunFam" id="3.10.290.10:FF:000002">
    <property type="entry name" value="40S ribosomal protein S4"/>
    <property type="match status" value="1"/>
</dbReference>
<keyword evidence="3" id="KW-0694">RNA-binding</keyword>
<comment type="caution">
    <text evidence="8">The sequence shown here is derived from an EMBL/GenBank/DDBJ whole genome shotgun (WGS) entry which is preliminary data.</text>
</comment>
<evidence type="ECO:0000256" key="1">
    <source>
        <dbReference type="ARBA" id="ARBA00007500"/>
    </source>
</evidence>
<evidence type="ECO:0000256" key="4">
    <source>
        <dbReference type="ARBA" id="ARBA00022980"/>
    </source>
</evidence>
<dbReference type="GO" id="GO:0003735">
    <property type="term" value="F:structural constituent of ribosome"/>
    <property type="evidence" value="ECO:0007669"/>
    <property type="project" value="InterPro"/>
</dbReference>
<comment type="similarity">
    <text evidence="1">Belongs to the eukaryotic ribosomal protein eS4 family.</text>
</comment>
<keyword evidence="2" id="KW-0699">rRNA-binding</keyword>
<dbReference type="Proteomes" id="UP000886520">
    <property type="component" value="Chromosome 7"/>
</dbReference>
<dbReference type="Pfam" id="PF00900">
    <property type="entry name" value="Ribosomal_S4e"/>
    <property type="match status" value="1"/>
</dbReference>
<dbReference type="InterPro" id="IPR041982">
    <property type="entry name" value="Ribosomal_eS4_KOW"/>
</dbReference>
<evidence type="ECO:0000256" key="2">
    <source>
        <dbReference type="ARBA" id="ARBA00022730"/>
    </source>
</evidence>
<dbReference type="PANTHER" id="PTHR11581">
    <property type="entry name" value="30S/40S RIBOSOMAL PROTEIN S4"/>
    <property type="match status" value="1"/>
</dbReference>
<dbReference type="OrthoDB" id="504298at2759"/>
<dbReference type="InterPro" id="IPR036986">
    <property type="entry name" value="S4_RNA-bd_sf"/>
</dbReference>
<dbReference type="InterPro" id="IPR032277">
    <property type="entry name" value="Ribosomal_eS4_C"/>
</dbReference>
<dbReference type="InterPro" id="IPR038237">
    <property type="entry name" value="Ribosomal_eS4_central_sf"/>
</dbReference>
<proteinExistence type="inferred from homology"/>
<dbReference type="InterPro" id="IPR013845">
    <property type="entry name" value="Ribosomal_eS4_central_region"/>
</dbReference>
<gene>
    <name evidence="8" type="ORF">GOP47_0007393</name>
</gene>
<accession>A0A9D4V0X8</accession>
<dbReference type="FunFam" id="2.40.50.740:FF:000001">
    <property type="entry name" value="40S ribosomal protein S4"/>
    <property type="match status" value="1"/>
</dbReference>
<dbReference type="Gene3D" id="2.40.50.740">
    <property type="match status" value="1"/>
</dbReference>
<dbReference type="PANTHER" id="PTHR11581:SF0">
    <property type="entry name" value="SMALL RIBOSOMAL SUBUNIT PROTEIN ES4"/>
    <property type="match status" value="1"/>
</dbReference>
<evidence type="ECO:0008006" key="10">
    <source>
        <dbReference type="Google" id="ProtNLM"/>
    </source>
</evidence>
<dbReference type="Pfam" id="PF16121">
    <property type="entry name" value="40S_S4_C"/>
    <property type="match status" value="1"/>
</dbReference>
<dbReference type="Gene3D" id="3.10.290.10">
    <property type="entry name" value="RNA-binding S4 domain"/>
    <property type="match status" value="1"/>
</dbReference>
<evidence type="ECO:0000259" key="6">
    <source>
        <dbReference type="Pfam" id="PF00900"/>
    </source>
</evidence>
<organism evidence="8 9">
    <name type="scientific">Adiantum capillus-veneris</name>
    <name type="common">Maidenhair fern</name>
    <dbReference type="NCBI Taxonomy" id="13818"/>
    <lineage>
        <taxon>Eukaryota</taxon>
        <taxon>Viridiplantae</taxon>
        <taxon>Streptophyta</taxon>
        <taxon>Embryophyta</taxon>
        <taxon>Tracheophyta</taxon>
        <taxon>Polypodiopsida</taxon>
        <taxon>Polypodiidae</taxon>
        <taxon>Polypodiales</taxon>
        <taxon>Pteridineae</taxon>
        <taxon>Pteridaceae</taxon>
        <taxon>Vittarioideae</taxon>
        <taxon>Adiantum</taxon>
    </lineage>
</organism>
<evidence type="ECO:0000313" key="9">
    <source>
        <dbReference type="Proteomes" id="UP000886520"/>
    </source>
</evidence>